<feature type="compositionally biased region" description="Polar residues" evidence="1">
    <location>
        <begin position="95"/>
        <end position="108"/>
    </location>
</feature>
<evidence type="ECO:0000313" key="3">
    <source>
        <dbReference type="EMBL" id="SIR99444.1"/>
    </source>
</evidence>
<evidence type="ECO:0000256" key="2">
    <source>
        <dbReference type="SAM" id="SignalP"/>
    </source>
</evidence>
<dbReference type="Proteomes" id="UP000186218">
    <property type="component" value="Unassembled WGS sequence"/>
</dbReference>
<keyword evidence="2" id="KW-0732">Signal</keyword>
<feature type="region of interest" description="Disordered" evidence="1">
    <location>
        <begin position="81"/>
        <end position="122"/>
    </location>
</feature>
<reference evidence="3 4" key="1">
    <citation type="submission" date="2017-01" db="EMBL/GenBank/DDBJ databases">
        <authorList>
            <person name="Mah S.A."/>
            <person name="Swanson W.J."/>
            <person name="Moy G.W."/>
            <person name="Vacquier V.D."/>
        </authorList>
    </citation>
    <scope>NUCLEOTIDE SEQUENCE [LARGE SCALE GENOMIC DNA]</scope>
    <source>
        <strain evidence="3 4">CPCC 203464</strain>
    </source>
</reference>
<dbReference type="AlphaFoldDB" id="A0A1N7FGN2"/>
<protein>
    <submittedName>
        <fullName evidence="3">Uncharacterized protein</fullName>
    </submittedName>
</protein>
<dbReference type="STRING" id="1344003.SAMN05445060_2049"/>
<sequence>MALRTRLIGTLSGALALTAVGIGAGDAQADTTTYFSTGPFNCSIDDSGRVGCDLTSPTTMYIKAADGSTTTVEQVREVVVDDPNTPAHPGPGDGTPNTLPGGNPSITQVGHPVGSGAESGSEVSRGGSYCKTGFHAAVYCANGAHGFSYYEAVNAY</sequence>
<evidence type="ECO:0000313" key="4">
    <source>
        <dbReference type="Proteomes" id="UP000186218"/>
    </source>
</evidence>
<evidence type="ECO:0000256" key="1">
    <source>
        <dbReference type="SAM" id="MobiDB-lite"/>
    </source>
</evidence>
<dbReference type="RefSeq" id="WP_076479136.1">
    <property type="nucleotide sequence ID" value="NZ_FTNT01000005.1"/>
</dbReference>
<accession>A0A1N7FGN2</accession>
<name>A0A1N7FGN2_9NOCA</name>
<dbReference type="EMBL" id="FTNT01000005">
    <property type="protein sequence ID" value="SIR99444.1"/>
    <property type="molecule type" value="Genomic_DNA"/>
</dbReference>
<feature type="signal peptide" evidence="2">
    <location>
        <begin position="1"/>
        <end position="29"/>
    </location>
</feature>
<gene>
    <name evidence="3" type="ORF">SAMN05445060_2049</name>
</gene>
<keyword evidence="4" id="KW-1185">Reference proteome</keyword>
<dbReference type="OrthoDB" id="4551376at2"/>
<feature type="chain" id="PRO_5009941657" evidence="2">
    <location>
        <begin position="30"/>
        <end position="156"/>
    </location>
</feature>
<proteinExistence type="predicted"/>
<organism evidence="3 4">
    <name type="scientific">Williamsia sterculiae</name>
    <dbReference type="NCBI Taxonomy" id="1344003"/>
    <lineage>
        <taxon>Bacteria</taxon>
        <taxon>Bacillati</taxon>
        <taxon>Actinomycetota</taxon>
        <taxon>Actinomycetes</taxon>
        <taxon>Mycobacteriales</taxon>
        <taxon>Nocardiaceae</taxon>
        <taxon>Williamsia</taxon>
    </lineage>
</organism>